<evidence type="ECO:0000313" key="6">
    <source>
        <dbReference type="EMBL" id="CAJ0809401.1"/>
    </source>
</evidence>
<feature type="transmembrane region" description="Helical" evidence="5">
    <location>
        <begin position="139"/>
        <end position="158"/>
    </location>
</feature>
<evidence type="ECO:0000256" key="3">
    <source>
        <dbReference type="ARBA" id="ARBA00022989"/>
    </source>
</evidence>
<organism evidence="6 7">
    <name type="scientific">Ralstonia psammae</name>
    <dbReference type="NCBI Taxonomy" id="3058598"/>
    <lineage>
        <taxon>Bacteria</taxon>
        <taxon>Pseudomonadati</taxon>
        <taxon>Pseudomonadota</taxon>
        <taxon>Betaproteobacteria</taxon>
        <taxon>Burkholderiales</taxon>
        <taxon>Burkholderiaceae</taxon>
        <taxon>Ralstonia</taxon>
    </lineage>
</organism>
<comment type="subcellular location">
    <subcellularLocation>
        <location evidence="1">Membrane</location>
        <topology evidence="1">Multi-pass membrane protein</topology>
    </subcellularLocation>
</comment>
<dbReference type="InterPro" id="IPR007688">
    <property type="entry name" value="Conjugal_tfr_TrbL/VirB6"/>
</dbReference>
<evidence type="ECO:0000313" key="7">
    <source>
        <dbReference type="Proteomes" id="UP001189813"/>
    </source>
</evidence>
<sequence>MTTFFTTIGGQLTGQFSPAALMADNLATTLSDAIVPVYTSATAVMLLFHGLAIVRGETQQPFAALLGKIIKLMLIIGVIQLYGHGGTWANPTTGQSASTDVIQLVLQLQGEFVSAVTQALNAAFGTPLTDNAFTVIDNSFGMVMSFFAGLMLLGITMFSDGSAGNITTGLLIFFFIVMGGGVVALAFFYAMLSQFGLLLVLGFGPIFIAGLAFGPTARYFDGWLSSILGFTLLGAVSSAVLTVVSQAQGITFNQSMNLFVSMVLMGVTGFVFLLFMLEVPRLVSQLTQGADVTGGFVGMAQVKGLYSAPWFGGRGSAVNPSIAGQIMQRGK</sequence>
<dbReference type="Proteomes" id="UP001189813">
    <property type="component" value="Unassembled WGS sequence"/>
</dbReference>
<feature type="transmembrane region" description="Helical" evidence="5">
    <location>
        <begin position="170"/>
        <end position="189"/>
    </location>
</feature>
<feature type="transmembrane region" description="Helical" evidence="5">
    <location>
        <begin position="226"/>
        <end position="244"/>
    </location>
</feature>
<protein>
    <recommendedName>
        <fullName evidence="8">Type IV secretion system protein</fullName>
    </recommendedName>
</protein>
<keyword evidence="4 5" id="KW-0472">Membrane</keyword>
<feature type="transmembrane region" description="Helical" evidence="5">
    <location>
        <begin position="33"/>
        <end position="54"/>
    </location>
</feature>
<keyword evidence="2 5" id="KW-0812">Transmembrane</keyword>
<feature type="transmembrane region" description="Helical" evidence="5">
    <location>
        <begin position="195"/>
        <end position="214"/>
    </location>
</feature>
<feature type="transmembrane region" description="Helical" evidence="5">
    <location>
        <begin position="61"/>
        <end position="82"/>
    </location>
</feature>
<accession>A0ABM9JZJ9</accession>
<evidence type="ECO:0000256" key="4">
    <source>
        <dbReference type="ARBA" id="ARBA00023136"/>
    </source>
</evidence>
<comment type="caution">
    <text evidence="6">The sequence shown here is derived from an EMBL/GenBank/DDBJ whole genome shotgun (WGS) entry which is preliminary data.</text>
</comment>
<evidence type="ECO:0000256" key="2">
    <source>
        <dbReference type="ARBA" id="ARBA00022692"/>
    </source>
</evidence>
<gene>
    <name evidence="6" type="ORF">LMG19083_04924</name>
</gene>
<name>A0ABM9JZJ9_9RALS</name>
<proteinExistence type="predicted"/>
<reference evidence="6 7" key="1">
    <citation type="submission" date="2023-07" db="EMBL/GenBank/DDBJ databases">
        <authorList>
            <person name="Peeters C."/>
        </authorList>
    </citation>
    <scope>NUCLEOTIDE SEQUENCE [LARGE SCALE GENOMIC DNA]</scope>
    <source>
        <strain evidence="6 7">LMG 19083</strain>
    </source>
</reference>
<keyword evidence="7" id="KW-1185">Reference proteome</keyword>
<keyword evidence="3 5" id="KW-1133">Transmembrane helix</keyword>
<dbReference type="RefSeq" id="WP_316669592.1">
    <property type="nucleotide sequence ID" value="NZ_CATZBU010000027.1"/>
</dbReference>
<evidence type="ECO:0008006" key="8">
    <source>
        <dbReference type="Google" id="ProtNLM"/>
    </source>
</evidence>
<feature type="transmembrane region" description="Helical" evidence="5">
    <location>
        <begin position="256"/>
        <end position="277"/>
    </location>
</feature>
<dbReference type="EMBL" id="CATZBU010000027">
    <property type="protein sequence ID" value="CAJ0809401.1"/>
    <property type="molecule type" value="Genomic_DNA"/>
</dbReference>
<evidence type="ECO:0000256" key="5">
    <source>
        <dbReference type="SAM" id="Phobius"/>
    </source>
</evidence>
<dbReference type="Pfam" id="PF04610">
    <property type="entry name" value="TrbL"/>
    <property type="match status" value="1"/>
</dbReference>
<evidence type="ECO:0000256" key="1">
    <source>
        <dbReference type="ARBA" id="ARBA00004141"/>
    </source>
</evidence>